<protein>
    <recommendedName>
        <fullName evidence="9">Tryptophan synthase alpha chain</fullName>
        <ecNumber evidence="9">4.2.1.20</ecNumber>
    </recommendedName>
</protein>
<comment type="pathway">
    <text evidence="2 9">Amino-acid biosynthesis; L-tryptophan biosynthesis; L-tryptophan from chorismate: step 5/5.</text>
</comment>
<dbReference type="HAMAP" id="MF_00131">
    <property type="entry name" value="Trp_synth_alpha"/>
    <property type="match status" value="1"/>
</dbReference>
<dbReference type="NCBIfam" id="TIGR00262">
    <property type="entry name" value="trpA"/>
    <property type="match status" value="1"/>
</dbReference>
<dbReference type="GeneID" id="24875067"/>
<dbReference type="AlphaFoldDB" id="A0A3G1B0M7"/>
<comment type="similarity">
    <text evidence="9 10">Belongs to the TrpA family.</text>
</comment>
<accession>A0A3G1B0M7</accession>
<dbReference type="InterPro" id="IPR011060">
    <property type="entry name" value="RibuloseP-bd_barrel"/>
</dbReference>
<name>A0A3G1B0M7_9ARCH</name>
<dbReference type="Pfam" id="PF00290">
    <property type="entry name" value="Trp_syntA"/>
    <property type="match status" value="1"/>
</dbReference>
<dbReference type="InterPro" id="IPR002028">
    <property type="entry name" value="Trp_synthase_suA"/>
</dbReference>
<gene>
    <name evidence="9" type="primary">trpA</name>
    <name evidence="11" type="ORF">SU86_001560</name>
</gene>
<reference evidence="11 12" key="1">
    <citation type="journal article" date="2016" name="Sci. Rep.">
        <title>A novel ammonia-oxidizing archaeon from wastewater treatment plant: Its enrichment, physiological and genomic characteristics.</title>
        <authorList>
            <person name="Li Y."/>
            <person name="Ding K."/>
            <person name="Wen X."/>
            <person name="Zhang B."/>
            <person name="Shen B."/>
            <person name="Yang Y."/>
        </authorList>
    </citation>
    <scope>NUCLEOTIDE SEQUENCE [LARGE SCALE GENOMIC DNA]</scope>
    <source>
        <strain evidence="11 12">SAT1</strain>
    </source>
</reference>
<dbReference type="OrthoDB" id="25658at2157"/>
<keyword evidence="7 9" id="KW-0456">Lyase</keyword>
<evidence type="ECO:0000256" key="5">
    <source>
        <dbReference type="ARBA" id="ARBA00022822"/>
    </source>
</evidence>
<evidence type="ECO:0000256" key="1">
    <source>
        <dbReference type="ARBA" id="ARBA00003365"/>
    </source>
</evidence>
<evidence type="ECO:0000256" key="7">
    <source>
        <dbReference type="ARBA" id="ARBA00023239"/>
    </source>
</evidence>
<evidence type="ECO:0000256" key="9">
    <source>
        <dbReference type="HAMAP-Rule" id="MF_00131"/>
    </source>
</evidence>
<dbReference type="Gene3D" id="3.20.20.70">
    <property type="entry name" value="Aldolase class I"/>
    <property type="match status" value="1"/>
</dbReference>
<dbReference type="KEGG" id="tah:SU86_001560"/>
<keyword evidence="4 9" id="KW-0028">Amino-acid biosynthesis</keyword>
<dbReference type="STRING" id="1603555.SU86_001560"/>
<keyword evidence="5 9" id="KW-0822">Tryptophan biosynthesis</keyword>
<dbReference type="CDD" id="cd04724">
    <property type="entry name" value="Tryptophan_synthase_alpha"/>
    <property type="match status" value="1"/>
</dbReference>
<dbReference type="GO" id="GO:0004834">
    <property type="term" value="F:tryptophan synthase activity"/>
    <property type="evidence" value="ECO:0007669"/>
    <property type="project" value="UniProtKB-UniRule"/>
</dbReference>
<dbReference type="PANTHER" id="PTHR43406:SF1">
    <property type="entry name" value="TRYPTOPHAN SYNTHASE ALPHA CHAIN, CHLOROPLASTIC"/>
    <property type="match status" value="1"/>
</dbReference>
<keyword evidence="6 9" id="KW-0057">Aromatic amino acid biosynthesis</keyword>
<dbReference type="RefSeq" id="WP_048187767.1">
    <property type="nucleotide sequence ID" value="NZ_CP011097.1"/>
</dbReference>
<dbReference type="SUPFAM" id="SSF51366">
    <property type="entry name" value="Ribulose-phoshate binding barrel"/>
    <property type="match status" value="1"/>
</dbReference>
<evidence type="ECO:0000256" key="6">
    <source>
        <dbReference type="ARBA" id="ARBA00023141"/>
    </source>
</evidence>
<dbReference type="InterPro" id="IPR013785">
    <property type="entry name" value="Aldolase_TIM"/>
</dbReference>
<evidence type="ECO:0000256" key="2">
    <source>
        <dbReference type="ARBA" id="ARBA00004733"/>
    </source>
</evidence>
<dbReference type="Proteomes" id="UP000266745">
    <property type="component" value="Chromosome"/>
</dbReference>
<sequence>MSRIQNKFTELESAGEKALITYVMVGYPTYKDTISAVRGLIDGGADIIELGFPFSDPLADGPVIQHASTISLERGTKMSQFLDLVRQIRKESQIPLVLMTYTNILYHKGYEQFFKLVKEAGLDGIITPDMTVEESKEYLKAAKKHKLDTIFLVSPNTSTSRLSQIVRQTTGFLYLVSVFGTTGVQNKIQKYTIDALKNTKKIAKGNVPVGIGFGISTPQDIKDYIKSGADAAIVGSALIKIIEKTPSNKIQKTITAFTKQLKAATK</sequence>
<organism evidence="11 12">
    <name type="scientific">Candidatus Nitrosotenuis cloacae</name>
    <dbReference type="NCBI Taxonomy" id="1603555"/>
    <lineage>
        <taxon>Archaea</taxon>
        <taxon>Nitrososphaerota</taxon>
        <taxon>Candidatus Nitrosotenuis</taxon>
    </lineage>
</organism>
<dbReference type="EMBL" id="CP011097">
    <property type="protein sequence ID" value="AJZ75289.1"/>
    <property type="molecule type" value="Genomic_DNA"/>
</dbReference>
<feature type="active site" description="Proton acceptor" evidence="9">
    <location>
        <position position="60"/>
    </location>
</feature>
<evidence type="ECO:0000313" key="11">
    <source>
        <dbReference type="EMBL" id="AJZ75289.1"/>
    </source>
</evidence>
<evidence type="ECO:0000256" key="10">
    <source>
        <dbReference type="RuleBase" id="RU003662"/>
    </source>
</evidence>
<dbReference type="EC" id="4.2.1.20" evidence="9"/>
<feature type="active site" description="Proton acceptor" evidence="9">
    <location>
        <position position="49"/>
    </location>
</feature>
<dbReference type="PROSITE" id="PS00167">
    <property type="entry name" value="TRP_SYNTHASE_ALPHA"/>
    <property type="match status" value="1"/>
</dbReference>
<evidence type="ECO:0000256" key="3">
    <source>
        <dbReference type="ARBA" id="ARBA00011270"/>
    </source>
</evidence>
<dbReference type="FunFam" id="3.20.20.70:FF:000037">
    <property type="entry name" value="Tryptophan synthase alpha chain"/>
    <property type="match status" value="1"/>
</dbReference>
<dbReference type="PANTHER" id="PTHR43406">
    <property type="entry name" value="TRYPTOPHAN SYNTHASE, ALPHA CHAIN"/>
    <property type="match status" value="1"/>
</dbReference>
<dbReference type="GO" id="GO:0005829">
    <property type="term" value="C:cytosol"/>
    <property type="evidence" value="ECO:0007669"/>
    <property type="project" value="TreeGrafter"/>
</dbReference>
<evidence type="ECO:0000256" key="4">
    <source>
        <dbReference type="ARBA" id="ARBA00022605"/>
    </source>
</evidence>
<comment type="subunit">
    <text evidence="3 9">Tetramer of two alpha and two beta chains.</text>
</comment>
<comment type="function">
    <text evidence="1 9">The alpha subunit is responsible for the aldol cleavage of indoleglycerol phosphate to indole and glyceraldehyde 3-phosphate.</text>
</comment>
<evidence type="ECO:0000313" key="12">
    <source>
        <dbReference type="Proteomes" id="UP000266745"/>
    </source>
</evidence>
<dbReference type="InterPro" id="IPR018204">
    <property type="entry name" value="Trp_synthase_alpha_AS"/>
</dbReference>
<dbReference type="UniPathway" id="UPA00035">
    <property type="reaction ID" value="UER00044"/>
</dbReference>
<proteinExistence type="inferred from homology"/>
<comment type="catalytic activity">
    <reaction evidence="8 9">
        <text>(1S,2R)-1-C-(indol-3-yl)glycerol 3-phosphate + L-serine = D-glyceraldehyde 3-phosphate + L-tryptophan + H2O</text>
        <dbReference type="Rhea" id="RHEA:10532"/>
        <dbReference type="ChEBI" id="CHEBI:15377"/>
        <dbReference type="ChEBI" id="CHEBI:33384"/>
        <dbReference type="ChEBI" id="CHEBI:57912"/>
        <dbReference type="ChEBI" id="CHEBI:58866"/>
        <dbReference type="ChEBI" id="CHEBI:59776"/>
        <dbReference type="EC" id="4.2.1.20"/>
    </reaction>
</comment>
<evidence type="ECO:0000256" key="8">
    <source>
        <dbReference type="ARBA" id="ARBA00049047"/>
    </source>
</evidence>
<keyword evidence="12" id="KW-1185">Reference proteome</keyword>